<accession>A0ABV2FPD3</accession>
<gene>
    <name evidence="1" type="ORF">ABID39_001009</name>
</gene>
<name>A0ABV2FPD3_9HYPH</name>
<organism evidence="1 2">
    <name type="scientific">Bartonella japonica</name>
    <dbReference type="NCBI Taxonomy" id="357761"/>
    <lineage>
        <taxon>Bacteria</taxon>
        <taxon>Pseudomonadati</taxon>
        <taxon>Pseudomonadota</taxon>
        <taxon>Alphaproteobacteria</taxon>
        <taxon>Hyphomicrobiales</taxon>
        <taxon>Bartonellaceae</taxon>
        <taxon>Bartonella</taxon>
    </lineage>
</organism>
<dbReference type="EMBL" id="JBEPLT010000009">
    <property type="protein sequence ID" value="MET3560315.1"/>
    <property type="molecule type" value="Genomic_DNA"/>
</dbReference>
<evidence type="ECO:0000313" key="2">
    <source>
        <dbReference type="Proteomes" id="UP001549112"/>
    </source>
</evidence>
<proteinExistence type="predicted"/>
<keyword evidence="2" id="KW-1185">Reference proteome</keyword>
<comment type="caution">
    <text evidence="1">The sequence shown here is derived from an EMBL/GenBank/DDBJ whole genome shotgun (WGS) entry which is preliminary data.</text>
</comment>
<dbReference type="Proteomes" id="UP001549112">
    <property type="component" value="Unassembled WGS sequence"/>
</dbReference>
<sequence>MDTYVGKLAILEDIAQLSAQTVIFPDLLENEYGVEREFFRVFRQSVNCADQGASVFMV</sequence>
<evidence type="ECO:0000313" key="1">
    <source>
        <dbReference type="EMBL" id="MET3560315.1"/>
    </source>
</evidence>
<reference evidence="1 2" key="1">
    <citation type="submission" date="2024-06" db="EMBL/GenBank/DDBJ databases">
        <title>Genomic Encyclopedia of Type Strains, Phase IV (KMG-IV): sequencing the most valuable type-strain genomes for metagenomic binning, comparative biology and taxonomic classification.</title>
        <authorList>
            <person name="Goeker M."/>
        </authorList>
    </citation>
    <scope>NUCLEOTIDE SEQUENCE [LARGE SCALE GENOMIC DNA]</scope>
    <source>
        <strain evidence="1 2">DSM 23650</strain>
    </source>
</reference>
<protein>
    <submittedName>
        <fullName evidence="1">Uncharacterized protein</fullName>
    </submittedName>
</protein>